<dbReference type="AlphaFoldDB" id="A0A7W4ZZS3"/>
<comment type="caution">
    <text evidence="2">The sequence shown here is derived from an EMBL/GenBank/DDBJ whole genome shotgun (WGS) entry which is preliminary data.</text>
</comment>
<dbReference type="Proteomes" id="UP000572907">
    <property type="component" value="Unassembled WGS sequence"/>
</dbReference>
<evidence type="ECO:0000313" key="2">
    <source>
        <dbReference type="EMBL" id="MBB3081788.1"/>
    </source>
</evidence>
<name>A0A7W4ZZS3_9ACTN</name>
<sequence length="86" mass="9611">MQMQRAAYEAQTAVEQLTDQHGPSTQTAWTDEQQTSWETAWRTWRDLAGDVQVAVTDHAKEQGTPRHQVEADVKKAARHPDLVAGG</sequence>
<accession>A0A7W4ZZS3</accession>
<feature type="compositionally biased region" description="Polar residues" evidence="1">
    <location>
        <begin position="13"/>
        <end position="35"/>
    </location>
</feature>
<reference evidence="2 3" key="1">
    <citation type="submission" date="2020-08" db="EMBL/GenBank/DDBJ databases">
        <title>Genomic Encyclopedia of Type Strains, Phase III (KMG-III): the genomes of soil and plant-associated and newly described type strains.</title>
        <authorList>
            <person name="Whitman W."/>
        </authorList>
    </citation>
    <scope>NUCLEOTIDE SEQUENCE [LARGE SCALE GENOMIC DNA]</scope>
    <source>
        <strain evidence="2 3">CECT 3237</strain>
    </source>
</reference>
<feature type="region of interest" description="Disordered" evidence="1">
    <location>
        <begin position="1"/>
        <end position="35"/>
    </location>
</feature>
<evidence type="ECO:0000313" key="3">
    <source>
        <dbReference type="Proteomes" id="UP000572907"/>
    </source>
</evidence>
<proteinExistence type="predicted"/>
<keyword evidence="3" id="KW-1185">Reference proteome</keyword>
<gene>
    <name evidence="2" type="ORF">FHS41_008346</name>
</gene>
<evidence type="ECO:0000256" key="1">
    <source>
        <dbReference type="SAM" id="MobiDB-lite"/>
    </source>
</evidence>
<feature type="region of interest" description="Disordered" evidence="1">
    <location>
        <begin position="58"/>
        <end position="86"/>
    </location>
</feature>
<protein>
    <submittedName>
        <fullName evidence="2">PKD repeat protein</fullName>
    </submittedName>
</protein>
<dbReference type="EMBL" id="JACHXE010000017">
    <property type="protein sequence ID" value="MBB3081788.1"/>
    <property type="molecule type" value="Genomic_DNA"/>
</dbReference>
<organism evidence="2 3">
    <name type="scientific">Streptomyces violarus</name>
    <dbReference type="NCBI Taxonomy" id="67380"/>
    <lineage>
        <taxon>Bacteria</taxon>
        <taxon>Bacillati</taxon>
        <taxon>Actinomycetota</taxon>
        <taxon>Actinomycetes</taxon>
        <taxon>Kitasatosporales</taxon>
        <taxon>Streptomycetaceae</taxon>
        <taxon>Streptomyces</taxon>
    </lineage>
</organism>